<evidence type="ECO:0000256" key="2">
    <source>
        <dbReference type="SAM" id="MobiDB-lite"/>
    </source>
</evidence>
<evidence type="ECO:0000313" key="4">
    <source>
        <dbReference type="EMBL" id="MCA5891955.1"/>
    </source>
</evidence>
<reference evidence="4 5" key="1">
    <citation type="submission" date="2021-09" db="EMBL/GenBank/DDBJ databases">
        <title>Isoptericola luteus sp. nov., a novel bacterium isolated from Harbin, the capital city of Heilongjiang province.</title>
        <authorList>
            <person name="Li J."/>
        </authorList>
    </citation>
    <scope>NUCLEOTIDE SEQUENCE [LARGE SCALE GENOMIC DNA]</scope>
    <source>
        <strain evidence="4 5">NEAU-Y5</strain>
    </source>
</reference>
<dbReference type="InterPro" id="IPR006076">
    <property type="entry name" value="FAD-dep_OxRdtase"/>
</dbReference>
<dbReference type="PANTHER" id="PTHR13847:SF287">
    <property type="entry name" value="FAD-DEPENDENT OXIDOREDUCTASE DOMAIN-CONTAINING PROTEIN 1"/>
    <property type="match status" value="1"/>
</dbReference>
<sequence>MRPLSPRTAHLPPLPASVDLVVVGAGVVGLAHAVEAHARGHSVLVVDRDPHAGGASARRSGHVAVTTQDAATLSCALATRERWLKLAREAGFWAKDTGAVVVARTAAELAVLDDLVAARDGDAQLLDAAAARDRAGVPGDDLVGGAFLPLDLRVEMRDALASIAAWLDAQPRADVAWGTTAWTFEAGSGRSLVRTSRGDVVARRVLVAVGADLDRFYPAEAARAGLRHDVRQVLRVAAPGADPGHGPAAPVVLDGTTLLRDAAYAHSPSRADVRARLLAESPELLDAGVHLSFTRHAEHGDGSVVVGDARDPEPRGHDGSGLERSPARSEAADELLLRAASGLLGGPLRVQRRWTVPDVVLPRARRGPFAGTPFLVLDPVPGVTTVTVADGLGTTTALGLAAKVVDGLL</sequence>
<dbReference type="Proteomes" id="UP001319870">
    <property type="component" value="Unassembled WGS sequence"/>
</dbReference>
<dbReference type="EMBL" id="JAIXCQ010000001">
    <property type="protein sequence ID" value="MCA5891955.1"/>
    <property type="molecule type" value="Genomic_DNA"/>
</dbReference>
<accession>A0ABS7ZA72</accession>
<gene>
    <name evidence="4" type="ORF">LEP48_01140</name>
</gene>
<evidence type="ECO:0000313" key="5">
    <source>
        <dbReference type="Proteomes" id="UP001319870"/>
    </source>
</evidence>
<dbReference type="Gene3D" id="3.30.9.10">
    <property type="entry name" value="D-Amino Acid Oxidase, subunit A, domain 2"/>
    <property type="match status" value="1"/>
</dbReference>
<dbReference type="RefSeq" id="WP_225563678.1">
    <property type="nucleotide sequence ID" value="NZ_JAIXCQ010000001.1"/>
</dbReference>
<name>A0ABS7ZA72_9MICO</name>
<proteinExistence type="predicted"/>
<feature type="region of interest" description="Disordered" evidence="2">
    <location>
        <begin position="300"/>
        <end position="329"/>
    </location>
</feature>
<dbReference type="Pfam" id="PF01266">
    <property type="entry name" value="DAO"/>
    <property type="match status" value="1"/>
</dbReference>
<evidence type="ECO:0000259" key="3">
    <source>
        <dbReference type="Pfam" id="PF01266"/>
    </source>
</evidence>
<dbReference type="SUPFAM" id="SSF51905">
    <property type="entry name" value="FAD/NAD(P)-binding domain"/>
    <property type="match status" value="1"/>
</dbReference>
<feature type="domain" description="FAD dependent oxidoreductase" evidence="3">
    <location>
        <begin position="19"/>
        <end position="404"/>
    </location>
</feature>
<dbReference type="InterPro" id="IPR036188">
    <property type="entry name" value="FAD/NAD-bd_sf"/>
</dbReference>
<dbReference type="PANTHER" id="PTHR13847">
    <property type="entry name" value="SARCOSINE DEHYDROGENASE-RELATED"/>
    <property type="match status" value="1"/>
</dbReference>
<comment type="caution">
    <text evidence="4">The sequence shown here is derived from an EMBL/GenBank/DDBJ whole genome shotgun (WGS) entry which is preliminary data.</text>
</comment>
<protein>
    <submittedName>
        <fullName evidence="4">FAD-dependent oxidoreductase</fullName>
    </submittedName>
</protein>
<organism evidence="4 5">
    <name type="scientific">Isoptericola luteus</name>
    <dbReference type="NCBI Taxonomy" id="2879484"/>
    <lineage>
        <taxon>Bacteria</taxon>
        <taxon>Bacillati</taxon>
        <taxon>Actinomycetota</taxon>
        <taxon>Actinomycetes</taxon>
        <taxon>Micrococcales</taxon>
        <taxon>Promicromonosporaceae</taxon>
        <taxon>Isoptericola</taxon>
    </lineage>
</organism>
<keyword evidence="1" id="KW-0560">Oxidoreductase</keyword>
<feature type="compositionally biased region" description="Basic and acidic residues" evidence="2">
    <location>
        <begin position="308"/>
        <end position="329"/>
    </location>
</feature>
<dbReference type="Gene3D" id="3.50.50.60">
    <property type="entry name" value="FAD/NAD(P)-binding domain"/>
    <property type="match status" value="1"/>
</dbReference>
<evidence type="ECO:0000256" key="1">
    <source>
        <dbReference type="ARBA" id="ARBA00023002"/>
    </source>
</evidence>
<keyword evidence="5" id="KW-1185">Reference proteome</keyword>